<dbReference type="Pfam" id="PF00486">
    <property type="entry name" value="Trans_reg_C"/>
    <property type="match status" value="1"/>
</dbReference>
<dbReference type="SUPFAM" id="SSF52172">
    <property type="entry name" value="CheY-like"/>
    <property type="match status" value="1"/>
</dbReference>
<dbReference type="SUPFAM" id="SSF46894">
    <property type="entry name" value="C-terminal effector domain of the bipartite response regulators"/>
    <property type="match status" value="1"/>
</dbReference>
<evidence type="ECO:0000259" key="8">
    <source>
        <dbReference type="PROSITE" id="PS50110"/>
    </source>
</evidence>
<evidence type="ECO:0000313" key="11">
    <source>
        <dbReference type="Proteomes" id="UP000681075"/>
    </source>
</evidence>
<dbReference type="InterPro" id="IPR011006">
    <property type="entry name" value="CheY-like_superfamily"/>
</dbReference>
<protein>
    <submittedName>
        <fullName evidence="10">DNA-binding response regulator</fullName>
    </submittedName>
</protein>
<dbReference type="GO" id="GO:0005829">
    <property type="term" value="C:cytosol"/>
    <property type="evidence" value="ECO:0007669"/>
    <property type="project" value="TreeGrafter"/>
</dbReference>
<gene>
    <name evidence="10" type="ORF">TMPK1_40580</name>
</gene>
<dbReference type="InterPro" id="IPR001789">
    <property type="entry name" value="Sig_transdc_resp-reg_receiver"/>
</dbReference>
<evidence type="ECO:0000256" key="2">
    <source>
        <dbReference type="ARBA" id="ARBA00023012"/>
    </source>
</evidence>
<dbReference type="EMBL" id="BOPV01000001">
    <property type="protein sequence ID" value="GIL41821.1"/>
    <property type="molecule type" value="Genomic_DNA"/>
</dbReference>
<organism evidence="10 11">
    <name type="scientific">Roseiterribacter gracilis</name>
    <dbReference type="NCBI Taxonomy" id="2812848"/>
    <lineage>
        <taxon>Bacteria</taxon>
        <taxon>Pseudomonadati</taxon>
        <taxon>Pseudomonadota</taxon>
        <taxon>Alphaproteobacteria</taxon>
        <taxon>Rhodospirillales</taxon>
        <taxon>Roseiterribacteraceae</taxon>
        <taxon>Roseiterribacter</taxon>
    </lineage>
</organism>
<dbReference type="InterPro" id="IPR001867">
    <property type="entry name" value="OmpR/PhoB-type_DNA-bd"/>
</dbReference>
<dbReference type="Gene3D" id="3.40.50.2300">
    <property type="match status" value="1"/>
</dbReference>
<keyword evidence="2" id="KW-0902">Two-component regulatory system</keyword>
<dbReference type="GO" id="GO:0006355">
    <property type="term" value="P:regulation of DNA-templated transcription"/>
    <property type="evidence" value="ECO:0007669"/>
    <property type="project" value="InterPro"/>
</dbReference>
<dbReference type="RefSeq" id="WP_420245479.1">
    <property type="nucleotide sequence ID" value="NZ_BOPV01000001.1"/>
</dbReference>
<evidence type="ECO:0000313" key="10">
    <source>
        <dbReference type="EMBL" id="GIL41821.1"/>
    </source>
</evidence>
<dbReference type="GO" id="GO:0000976">
    <property type="term" value="F:transcription cis-regulatory region binding"/>
    <property type="evidence" value="ECO:0007669"/>
    <property type="project" value="TreeGrafter"/>
</dbReference>
<dbReference type="Gene3D" id="6.10.250.690">
    <property type="match status" value="1"/>
</dbReference>
<dbReference type="Gene3D" id="1.10.10.10">
    <property type="entry name" value="Winged helix-like DNA-binding domain superfamily/Winged helix DNA-binding domain"/>
    <property type="match status" value="1"/>
</dbReference>
<dbReference type="InterPro" id="IPR036388">
    <property type="entry name" value="WH-like_DNA-bd_sf"/>
</dbReference>
<keyword evidence="3" id="KW-0805">Transcription regulation</keyword>
<dbReference type="CDD" id="cd00383">
    <property type="entry name" value="trans_reg_C"/>
    <property type="match status" value="1"/>
</dbReference>
<evidence type="ECO:0000259" key="9">
    <source>
        <dbReference type="PROSITE" id="PS51755"/>
    </source>
</evidence>
<dbReference type="PROSITE" id="PS51755">
    <property type="entry name" value="OMPR_PHOB"/>
    <property type="match status" value="1"/>
</dbReference>
<evidence type="ECO:0000256" key="4">
    <source>
        <dbReference type="ARBA" id="ARBA00023125"/>
    </source>
</evidence>
<dbReference type="Proteomes" id="UP000681075">
    <property type="component" value="Unassembled WGS sequence"/>
</dbReference>
<dbReference type="InterPro" id="IPR039420">
    <property type="entry name" value="WalR-like"/>
</dbReference>
<evidence type="ECO:0000256" key="3">
    <source>
        <dbReference type="ARBA" id="ARBA00023015"/>
    </source>
</evidence>
<dbReference type="AlphaFoldDB" id="A0A8S8XID8"/>
<proteinExistence type="predicted"/>
<evidence type="ECO:0000256" key="7">
    <source>
        <dbReference type="PROSITE-ProRule" id="PRU01091"/>
    </source>
</evidence>
<evidence type="ECO:0000256" key="6">
    <source>
        <dbReference type="PROSITE-ProRule" id="PRU00169"/>
    </source>
</evidence>
<sequence length="255" mass="27386">MPAPHSPTSRAARAVPAVLKTEDRLDDVTSSSPVFVVEDDPNLTELLRSHLTELGFTTEATASGHAALARLAVGPCAMVLLDLGLPDLDGVALLTALRARGDATPVIVLTARDAIEERVAALAAGADDYVTKPFETDELVARIRAVLRRHDAHIKDTLRLGGIQIERPGGEVFVRGRRLHMAPREASLLEVLLGGARRVLYRDALMQAIFGDDEAGFNALEALVSRLRKRLADVDAGIVIHTVRGVGYLATDDIE</sequence>
<dbReference type="PANTHER" id="PTHR48111:SF1">
    <property type="entry name" value="TWO-COMPONENT RESPONSE REGULATOR ORR33"/>
    <property type="match status" value="1"/>
</dbReference>
<keyword evidence="1 6" id="KW-0597">Phosphoprotein</keyword>
<feature type="modified residue" description="4-aspartylphosphate" evidence="6">
    <location>
        <position position="82"/>
    </location>
</feature>
<keyword evidence="5" id="KW-0804">Transcription</keyword>
<reference evidence="10" key="1">
    <citation type="submission" date="2021-02" db="EMBL/GenBank/DDBJ databases">
        <title>Genome sequence of Rhodospirillales sp. strain TMPK1 isolated from soil.</title>
        <authorList>
            <person name="Nakai R."/>
            <person name="Kusada H."/>
            <person name="Tamaki H."/>
        </authorList>
    </citation>
    <scope>NUCLEOTIDE SEQUENCE</scope>
    <source>
        <strain evidence="10">TMPK1</strain>
    </source>
</reference>
<feature type="domain" description="Response regulatory" evidence="8">
    <location>
        <begin position="33"/>
        <end position="147"/>
    </location>
</feature>
<dbReference type="SMART" id="SM00862">
    <property type="entry name" value="Trans_reg_C"/>
    <property type="match status" value="1"/>
</dbReference>
<comment type="caution">
    <text evidence="10">The sequence shown here is derived from an EMBL/GenBank/DDBJ whole genome shotgun (WGS) entry which is preliminary data.</text>
</comment>
<dbReference type="PROSITE" id="PS50110">
    <property type="entry name" value="RESPONSE_REGULATORY"/>
    <property type="match status" value="1"/>
</dbReference>
<feature type="DNA-binding region" description="OmpR/PhoB-type" evidence="7">
    <location>
        <begin position="155"/>
        <end position="252"/>
    </location>
</feature>
<dbReference type="PANTHER" id="PTHR48111">
    <property type="entry name" value="REGULATOR OF RPOS"/>
    <property type="match status" value="1"/>
</dbReference>
<dbReference type="SMART" id="SM00448">
    <property type="entry name" value="REC"/>
    <property type="match status" value="1"/>
</dbReference>
<accession>A0A8S8XID8</accession>
<dbReference type="GO" id="GO:0000156">
    <property type="term" value="F:phosphorelay response regulator activity"/>
    <property type="evidence" value="ECO:0007669"/>
    <property type="project" value="TreeGrafter"/>
</dbReference>
<dbReference type="InterPro" id="IPR016032">
    <property type="entry name" value="Sig_transdc_resp-reg_C-effctor"/>
</dbReference>
<keyword evidence="4 7" id="KW-0238">DNA-binding</keyword>
<dbReference type="GO" id="GO:0032993">
    <property type="term" value="C:protein-DNA complex"/>
    <property type="evidence" value="ECO:0007669"/>
    <property type="project" value="TreeGrafter"/>
</dbReference>
<name>A0A8S8XID8_9PROT</name>
<keyword evidence="11" id="KW-1185">Reference proteome</keyword>
<evidence type="ECO:0000256" key="1">
    <source>
        <dbReference type="ARBA" id="ARBA00022553"/>
    </source>
</evidence>
<dbReference type="Pfam" id="PF00072">
    <property type="entry name" value="Response_reg"/>
    <property type="match status" value="1"/>
</dbReference>
<feature type="domain" description="OmpR/PhoB-type" evidence="9">
    <location>
        <begin position="155"/>
        <end position="252"/>
    </location>
</feature>
<evidence type="ECO:0000256" key="5">
    <source>
        <dbReference type="ARBA" id="ARBA00023163"/>
    </source>
</evidence>